<evidence type="ECO:0000313" key="2">
    <source>
        <dbReference type="Proteomes" id="UP000011666"/>
    </source>
</evidence>
<dbReference type="Proteomes" id="UP000011666">
    <property type="component" value="Unassembled WGS sequence"/>
</dbReference>
<proteinExistence type="predicted"/>
<name>M0QP36_9ACTN</name>
<accession>M0QP36</accession>
<evidence type="ECO:0000313" key="1">
    <source>
        <dbReference type="EMBL" id="GAC69207.1"/>
    </source>
</evidence>
<dbReference type="AlphaFoldDB" id="M0QP36"/>
<protein>
    <submittedName>
        <fullName evidence="1">Uncharacterized protein</fullName>
    </submittedName>
</protein>
<dbReference type="EMBL" id="BANX01000023">
    <property type="protein sequence ID" value="GAC69207.1"/>
    <property type="molecule type" value="Genomic_DNA"/>
</dbReference>
<comment type="caution">
    <text evidence="1">The sequence shown here is derived from an EMBL/GenBank/DDBJ whole genome shotgun (WGS) entry which is preliminary data.</text>
</comment>
<gene>
    <name evidence="1" type="ORF">GS4_23_00010</name>
</gene>
<dbReference type="RefSeq" id="WP_007622039.1">
    <property type="nucleotide sequence ID" value="NZ_BANX01000023.1"/>
</dbReference>
<sequence length="397" mass="40254">MFGRANSAGSAVAAYATSVAKALSDAAEPIGTARTNLLTKADEIELGDLHVTNAWVVLIKPIPMTAEKAEKLQKDAIAAQSVVNGLLLAVGDADDAAAASVQTAAEGHGFVLKNPTIPFLPGAIKPSDEVPNPRFPTGLMQQSLVRSEDMGVTVRETTKHEDKEGNRVTTIHMQDGSKQVTMEMNPYRGPVATQRVNEVQVSHIDKDGKPISKTVSWEEFTGTKVTSTTWADGTNLYAQEWPDGYSEARVTTADGRSGLVPKDSPFFTHPVATSVGGAMSGIDEYAKRGGGIPSVSADDVKKIGVGAKFAGPAIGIGTAIYDVAAAGEGEKCAAAISGAFGVGGSALGGWGGAGLGALGGAGVGSVPLAIGGAATGAVAGSWVGGWVGSKVAGVVCP</sequence>
<keyword evidence="2" id="KW-1185">Reference proteome</keyword>
<organism evidence="1 2">
    <name type="scientific">Gordonia soli NBRC 108243</name>
    <dbReference type="NCBI Taxonomy" id="1223545"/>
    <lineage>
        <taxon>Bacteria</taxon>
        <taxon>Bacillati</taxon>
        <taxon>Actinomycetota</taxon>
        <taxon>Actinomycetes</taxon>
        <taxon>Mycobacteriales</taxon>
        <taxon>Gordoniaceae</taxon>
        <taxon>Gordonia</taxon>
    </lineage>
</organism>
<reference evidence="1 2" key="1">
    <citation type="submission" date="2013-01" db="EMBL/GenBank/DDBJ databases">
        <title>Whole genome shotgun sequence of Gordonia soli NBRC 108243.</title>
        <authorList>
            <person name="Isaki-Nakamura S."/>
            <person name="Hosoyama A."/>
            <person name="Tsuchikane K."/>
            <person name="Ando Y."/>
            <person name="Baba S."/>
            <person name="Ohji S."/>
            <person name="Hamada M."/>
            <person name="Tamura T."/>
            <person name="Yamazoe A."/>
            <person name="Yamazaki S."/>
            <person name="Fujita N."/>
        </authorList>
    </citation>
    <scope>NUCLEOTIDE SEQUENCE [LARGE SCALE GENOMIC DNA]</scope>
    <source>
        <strain evidence="1 2">NBRC 108243</strain>
    </source>
</reference>
<dbReference type="eggNOG" id="ENOG5031FBN">
    <property type="taxonomic scope" value="Bacteria"/>
</dbReference>